<proteinExistence type="predicted"/>
<gene>
    <name evidence="2" type="primary">C0J52_21550</name>
    <name evidence="2" type="ORF">TNCT_366371</name>
</gene>
<dbReference type="Proteomes" id="UP000887116">
    <property type="component" value="Unassembled WGS sequence"/>
</dbReference>
<reference evidence="2" key="1">
    <citation type="submission" date="2020-07" db="EMBL/GenBank/DDBJ databases">
        <title>Multicomponent nature underlies the extraordinary mechanical properties of spider dragline silk.</title>
        <authorList>
            <person name="Kono N."/>
            <person name="Nakamura H."/>
            <person name="Mori M."/>
            <person name="Yoshida Y."/>
            <person name="Ohtoshi R."/>
            <person name="Malay A.D."/>
            <person name="Moran D.A.P."/>
            <person name="Tomita M."/>
            <person name="Numata K."/>
            <person name="Arakawa K."/>
        </authorList>
    </citation>
    <scope>NUCLEOTIDE SEQUENCE</scope>
</reference>
<organism evidence="2 3">
    <name type="scientific">Trichonephila clavata</name>
    <name type="common">Joro spider</name>
    <name type="synonym">Nephila clavata</name>
    <dbReference type="NCBI Taxonomy" id="2740835"/>
    <lineage>
        <taxon>Eukaryota</taxon>
        <taxon>Metazoa</taxon>
        <taxon>Ecdysozoa</taxon>
        <taxon>Arthropoda</taxon>
        <taxon>Chelicerata</taxon>
        <taxon>Arachnida</taxon>
        <taxon>Araneae</taxon>
        <taxon>Araneomorphae</taxon>
        <taxon>Entelegynae</taxon>
        <taxon>Araneoidea</taxon>
        <taxon>Nephilidae</taxon>
        <taxon>Trichonephila</taxon>
    </lineage>
</organism>
<sequence length="89" mass="10757">MDEDRRWKLLELERANGIEKRTVHRILRNEQHLRKIAARWVPHALTEVQRWLRYAICFDPFARRNRTAINSGHEKSPSMDFRPGHTNQK</sequence>
<dbReference type="OrthoDB" id="10017160at2759"/>
<name>A0A8X6F9M8_TRICU</name>
<keyword evidence="3" id="KW-1185">Reference proteome</keyword>
<dbReference type="EMBL" id="BMAO01001474">
    <property type="protein sequence ID" value="GFQ73677.1"/>
    <property type="molecule type" value="Genomic_DNA"/>
</dbReference>
<evidence type="ECO:0000256" key="1">
    <source>
        <dbReference type="SAM" id="MobiDB-lite"/>
    </source>
</evidence>
<evidence type="ECO:0000313" key="3">
    <source>
        <dbReference type="Proteomes" id="UP000887116"/>
    </source>
</evidence>
<accession>A0A8X6F9M8</accession>
<protein>
    <submittedName>
        <fullName evidence="2">Uncharacterized protein</fullName>
    </submittedName>
</protein>
<feature type="region of interest" description="Disordered" evidence="1">
    <location>
        <begin position="68"/>
        <end position="89"/>
    </location>
</feature>
<evidence type="ECO:0000313" key="2">
    <source>
        <dbReference type="EMBL" id="GFQ73677.1"/>
    </source>
</evidence>
<comment type="caution">
    <text evidence="2">The sequence shown here is derived from an EMBL/GenBank/DDBJ whole genome shotgun (WGS) entry which is preliminary data.</text>
</comment>
<dbReference type="AlphaFoldDB" id="A0A8X6F9M8"/>